<dbReference type="Gene3D" id="3.30.70.330">
    <property type="match status" value="1"/>
</dbReference>
<comment type="caution">
    <text evidence="1">The sequence shown here is derived from an EMBL/GenBank/DDBJ whole genome shotgun (WGS) entry which is preliminary data.</text>
</comment>
<dbReference type="PANTHER" id="PTHR21678:SF0">
    <property type="entry name" value="C3H1-TYPE DOMAIN-CONTAINING PROTEIN"/>
    <property type="match status" value="1"/>
</dbReference>
<dbReference type="AlphaFoldDB" id="A0A426Z6A2"/>
<protein>
    <recommendedName>
        <fullName evidence="3">RRM domain-containing protein</fullName>
    </recommendedName>
</protein>
<gene>
    <name evidence="1" type="ORF">B296_00028014</name>
</gene>
<dbReference type="GO" id="GO:0003676">
    <property type="term" value="F:nucleic acid binding"/>
    <property type="evidence" value="ECO:0007669"/>
    <property type="project" value="InterPro"/>
</dbReference>
<dbReference type="InterPro" id="IPR039884">
    <property type="entry name" value="R3HC1/R3HCL"/>
</dbReference>
<dbReference type="InterPro" id="IPR035979">
    <property type="entry name" value="RBD_domain_sf"/>
</dbReference>
<reference evidence="1 2" key="1">
    <citation type="journal article" date="2014" name="Agronomy (Basel)">
        <title>A Draft Genome Sequence for Ensete ventricosum, the Drought-Tolerant Tree Against Hunger.</title>
        <authorList>
            <person name="Harrison J."/>
            <person name="Moore K.A."/>
            <person name="Paszkiewicz K."/>
            <person name="Jones T."/>
            <person name="Grant M."/>
            <person name="Ambacheew D."/>
            <person name="Muzemil S."/>
            <person name="Studholme D.J."/>
        </authorList>
    </citation>
    <scope>NUCLEOTIDE SEQUENCE [LARGE SCALE GENOMIC DNA]</scope>
</reference>
<dbReference type="Proteomes" id="UP000287651">
    <property type="component" value="Unassembled WGS sequence"/>
</dbReference>
<organism evidence="1 2">
    <name type="scientific">Ensete ventricosum</name>
    <name type="common">Abyssinian banana</name>
    <name type="synonym">Musa ensete</name>
    <dbReference type="NCBI Taxonomy" id="4639"/>
    <lineage>
        <taxon>Eukaryota</taxon>
        <taxon>Viridiplantae</taxon>
        <taxon>Streptophyta</taxon>
        <taxon>Embryophyta</taxon>
        <taxon>Tracheophyta</taxon>
        <taxon>Spermatophyta</taxon>
        <taxon>Magnoliopsida</taxon>
        <taxon>Liliopsida</taxon>
        <taxon>Zingiberales</taxon>
        <taxon>Musaceae</taxon>
        <taxon>Ensete</taxon>
    </lineage>
</organism>
<dbReference type="SUPFAM" id="SSF54928">
    <property type="entry name" value="RNA-binding domain, RBD"/>
    <property type="match status" value="1"/>
</dbReference>
<proteinExistence type="predicted"/>
<dbReference type="PANTHER" id="PTHR21678">
    <property type="entry name" value="GROWTH INHIBITION AND DIFFERENTIATION RELATED PROTEIN 88"/>
    <property type="match status" value="1"/>
</dbReference>
<dbReference type="EMBL" id="AMZH03008180">
    <property type="protein sequence ID" value="RRT59504.1"/>
    <property type="molecule type" value="Genomic_DNA"/>
</dbReference>
<evidence type="ECO:0008006" key="3">
    <source>
        <dbReference type="Google" id="ProtNLM"/>
    </source>
</evidence>
<accession>A0A426Z6A2</accession>
<dbReference type="InterPro" id="IPR012677">
    <property type="entry name" value="Nucleotide-bd_a/b_plait_sf"/>
</dbReference>
<evidence type="ECO:0000313" key="2">
    <source>
        <dbReference type="Proteomes" id="UP000287651"/>
    </source>
</evidence>
<evidence type="ECO:0000313" key="1">
    <source>
        <dbReference type="EMBL" id="RRT59504.1"/>
    </source>
</evidence>
<sequence>MLAGYGTNHVLVLYDFPPSTRTTDLEKFFEKFKDGGFAIRWVNDTVALAVFRTPAFGILQYLFLVAARDAQNISHYPFNVRPLQEDDNLWNQICTKGILCLYLWLLKRRLELSDLEPPYPRPKTSARTAQRLIAQVVGIKPSTEFGSNDLRKQEEARKNRIVTRRSLRDDAWGSDDP</sequence>
<name>A0A426Z6A2_ENSVE</name>